<proteinExistence type="predicted"/>
<reference evidence="1 2" key="1">
    <citation type="journal article" date="2012" name="J. Bacteriol.">
        <title>Genome sequence of "Candidatus Nitrosopumilus salaria" BD31, an ammonia-oxidizing archaeon from the San Francisco Bay estuary.</title>
        <authorList>
            <person name="Mosier A.C."/>
            <person name="Allen E.E."/>
            <person name="Kim M."/>
            <person name="Ferriera S."/>
            <person name="Francis C.A."/>
        </authorList>
    </citation>
    <scope>NUCLEOTIDE SEQUENCE [LARGE SCALE GENOMIC DNA]</scope>
    <source>
        <strain evidence="1 2">BD31</strain>
    </source>
</reference>
<dbReference type="Proteomes" id="UP000003423">
    <property type="component" value="Unassembled WGS sequence"/>
</dbReference>
<dbReference type="EMBL" id="AEXL02000123">
    <property type="protein sequence ID" value="EIJ65427.1"/>
    <property type="molecule type" value="Genomic_DNA"/>
</dbReference>
<keyword evidence="2" id="KW-1185">Reference proteome</keyword>
<protein>
    <submittedName>
        <fullName evidence="1">Uncharacterized protein</fullName>
    </submittedName>
</protein>
<dbReference type="RefSeq" id="WP_008300587.1">
    <property type="nucleotide sequence ID" value="NZ_AEXL02000123.1"/>
</dbReference>
<dbReference type="PATRIC" id="fig|859350.6.peg.1515"/>
<sequence length="51" mass="5862">MISHFRASSEIISQQPTIAIPHVVLIWMNTHHAPCFDSLNFRIILNCIESE</sequence>
<organism evidence="1 2">
    <name type="scientific">Candidatus Nitrosopumilus salarius BD31</name>
    <dbReference type="NCBI Taxonomy" id="859350"/>
    <lineage>
        <taxon>Archaea</taxon>
        <taxon>Nitrososphaerota</taxon>
        <taxon>Nitrososphaeria</taxon>
        <taxon>Nitrosopumilales</taxon>
        <taxon>Nitrosopumilaceae</taxon>
        <taxon>Nitrosopumilus</taxon>
    </lineage>
</organism>
<evidence type="ECO:0000313" key="1">
    <source>
        <dbReference type="EMBL" id="EIJ65427.1"/>
    </source>
</evidence>
<evidence type="ECO:0000313" key="2">
    <source>
        <dbReference type="Proteomes" id="UP000003423"/>
    </source>
</evidence>
<name>I3D134_9ARCH</name>
<comment type="caution">
    <text evidence="1">The sequence shown here is derived from an EMBL/GenBank/DDBJ whole genome shotgun (WGS) entry which is preliminary data.</text>
</comment>
<accession>I3D134</accession>
<gene>
    <name evidence="1" type="ORF">BD31_I2003</name>
</gene>
<dbReference type="AlphaFoldDB" id="I3D134"/>